<dbReference type="Proteomes" id="UP000477722">
    <property type="component" value="Unassembled WGS sequence"/>
</dbReference>
<dbReference type="AlphaFoldDB" id="A0A6G4X092"/>
<evidence type="ECO:0000256" key="1">
    <source>
        <dbReference type="SAM" id="MobiDB-lite"/>
    </source>
</evidence>
<feature type="region of interest" description="Disordered" evidence="1">
    <location>
        <begin position="42"/>
        <end position="81"/>
    </location>
</feature>
<evidence type="ECO:0008006" key="5">
    <source>
        <dbReference type="Google" id="ProtNLM"/>
    </source>
</evidence>
<accession>A0A6G4X092</accession>
<organism evidence="3 4">
    <name type="scientific">Streptomyces boncukensis</name>
    <dbReference type="NCBI Taxonomy" id="2711219"/>
    <lineage>
        <taxon>Bacteria</taxon>
        <taxon>Bacillati</taxon>
        <taxon>Actinomycetota</taxon>
        <taxon>Actinomycetes</taxon>
        <taxon>Kitasatosporales</taxon>
        <taxon>Streptomycetaceae</taxon>
        <taxon>Streptomyces</taxon>
    </lineage>
</organism>
<reference evidence="3 4" key="1">
    <citation type="submission" date="2020-02" db="EMBL/GenBank/DDBJ databases">
        <title>Whole-genome analyses of novel actinobacteria.</title>
        <authorList>
            <person name="Sahin N."/>
            <person name="Tatar D."/>
        </authorList>
    </citation>
    <scope>NUCLEOTIDE SEQUENCE [LARGE SCALE GENOMIC DNA]</scope>
    <source>
        <strain evidence="3 4">SB3404</strain>
    </source>
</reference>
<comment type="caution">
    <text evidence="3">The sequence shown here is derived from an EMBL/GenBank/DDBJ whole genome shotgun (WGS) entry which is preliminary data.</text>
</comment>
<keyword evidence="2" id="KW-0732">Signal</keyword>
<feature type="compositionally biased region" description="Low complexity" evidence="1">
    <location>
        <begin position="42"/>
        <end position="52"/>
    </location>
</feature>
<name>A0A6G4X092_9ACTN</name>
<protein>
    <recommendedName>
        <fullName evidence="5">Secreted protein</fullName>
    </recommendedName>
</protein>
<proteinExistence type="predicted"/>
<keyword evidence="4" id="KW-1185">Reference proteome</keyword>
<feature type="chain" id="PRO_5038896097" description="Secreted protein" evidence="2">
    <location>
        <begin position="30"/>
        <end position="187"/>
    </location>
</feature>
<feature type="signal peptide" evidence="2">
    <location>
        <begin position="1"/>
        <end position="29"/>
    </location>
</feature>
<dbReference type="EMBL" id="JAAKZZ010000250">
    <property type="protein sequence ID" value="NGO70969.1"/>
    <property type="molecule type" value="Genomic_DNA"/>
</dbReference>
<sequence>MTEQPHSRSRTVHWVATAAALAAVLGASAAIQPSASGAAARATAPTGAAPDPAKARYPLDCGPSGTAEPQVTAKGTADFDGDGSAETVAVVRCRAQAGTPPSGVFVLAAPQRPGARPRVAATLVPEKERMAVTGLRVDGRTVAATLLGYSSPEVPRCCPDQKRKVKWEWRDGKFALIPGPAPGSAGV</sequence>
<evidence type="ECO:0000313" key="3">
    <source>
        <dbReference type="EMBL" id="NGO70969.1"/>
    </source>
</evidence>
<gene>
    <name evidence="3" type="ORF">G5C65_21930</name>
</gene>
<dbReference type="RefSeq" id="WP_165300620.1">
    <property type="nucleotide sequence ID" value="NZ_JAAKZZ010000250.1"/>
</dbReference>
<evidence type="ECO:0000313" key="4">
    <source>
        <dbReference type="Proteomes" id="UP000477722"/>
    </source>
</evidence>
<evidence type="ECO:0000256" key="2">
    <source>
        <dbReference type="SAM" id="SignalP"/>
    </source>
</evidence>